<evidence type="ECO:0000256" key="8">
    <source>
        <dbReference type="ARBA" id="ARBA00023016"/>
    </source>
</evidence>
<dbReference type="InterPro" id="IPR003593">
    <property type="entry name" value="AAA+_ATPase"/>
</dbReference>
<reference evidence="17 18" key="1">
    <citation type="submission" date="2019-02" db="EMBL/GenBank/DDBJ databases">
        <title>Deep-cultivation of Planctomycetes and their phenomic and genomic characterization uncovers novel biology.</title>
        <authorList>
            <person name="Wiegand S."/>
            <person name="Jogler M."/>
            <person name="Boedeker C."/>
            <person name="Pinto D."/>
            <person name="Vollmers J."/>
            <person name="Rivas-Marin E."/>
            <person name="Kohn T."/>
            <person name="Peeters S.H."/>
            <person name="Heuer A."/>
            <person name="Rast P."/>
            <person name="Oberbeckmann S."/>
            <person name="Bunk B."/>
            <person name="Jeske O."/>
            <person name="Meyerdierks A."/>
            <person name="Storesund J.E."/>
            <person name="Kallscheuer N."/>
            <person name="Luecker S."/>
            <person name="Lage O.M."/>
            <person name="Pohl T."/>
            <person name="Merkel B.J."/>
            <person name="Hornburger P."/>
            <person name="Mueller R.-W."/>
            <person name="Bruemmer F."/>
            <person name="Labrenz M."/>
            <person name="Spormann A.M."/>
            <person name="Op den Camp H."/>
            <person name="Overmann J."/>
            <person name="Amann R."/>
            <person name="Jetten M.S.M."/>
            <person name="Mascher T."/>
            <person name="Medema M.H."/>
            <person name="Devos D.P."/>
            <person name="Kaster A.-K."/>
            <person name="Ovreas L."/>
            <person name="Rohde M."/>
            <person name="Galperin M.Y."/>
            <person name="Jogler C."/>
        </authorList>
    </citation>
    <scope>NUCLEOTIDE SEQUENCE [LARGE SCALE GENOMIC DNA]</scope>
    <source>
        <strain evidence="17 18">Pan265</strain>
    </source>
</reference>
<evidence type="ECO:0000259" key="16">
    <source>
        <dbReference type="PROSITE" id="PS51787"/>
    </source>
</evidence>
<dbReference type="SMART" id="SM00382">
    <property type="entry name" value="AAA"/>
    <property type="match status" value="1"/>
</dbReference>
<evidence type="ECO:0000256" key="10">
    <source>
        <dbReference type="PIRNR" id="PIRNR001174"/>
    </source>
</evidence>
<evidence type="ECO:0000313" key="17">
    <source>
        <dbReference type="EMBL" id="QDU71720.1"/>
    </source>
</evidence>
<accession>A0A518BXM0</accession>
<sequence>MAKKKSTPKSTPKTGRKTAGSQAKKSAKKPAKKLPRRVARVVGKKKPPTRRKRAAAETAQTPSPGNDALANTGTPPIPSELPILPLRGTVVFPGTITPISIGRASSRQLLDESLATSKFIGLFTQREETEEEPGIDDLYEMGTAAMVLKLVRQPDENLSIIVHGLKRVRALKATKTNPYLRAQVEEPSERPGSSKTFDAAIAQLREQARQLIELSPNAPEQALTVLLNIDDPGNLADFLAANIDLSVEQKQDILELTDVAKRVRAIHHHVSSRLQLAQLQAKIQEDVEIAIGDNQRKFFLREQIKAMQKELGEDTGDGEQLITRLREQLEQAAPPEAVMEEAQRELTRLEAIPPASPEHSVISSYIELIAELPWNTASEENLDLIEARAILDRDHFDLDKVKRRLIEYLAVRKLNPDSRGPILCLVGPPGVGKTSLGQSIADAMGRKFARLSLGGVRDEAEIRGHRRTYVGAMPGRIIQAIRRAGTNNPVLMLDEIDKLGADFRGDPASALLELLDPRQNNAFVDRYLDVPFDLSAVLFIATANYMGHVPPALHDRLEVIEIPGYTDHDKAAIARKYLIPRQLKEHGLRRSQCRWAAPAIHTVIEHYTREAGVRELDRQIAAVCRNVASEVASRPRRKGSRARTANGKPDSRSVTPDLVREALGPEKYVREIDDRTKPPGVATGLAYTPVGGEVLYVEAAAFPGKGGFKLTGQIGDVMKESAAAALSLFRGRAEALGYDPDKLAETDIHIHVPAGAIPKDGPSAGTSMFTAIASLLLDKPVRGRLAMTGEITLRGKVLPVGGIKEKTLAAERAGVRTVLLPKLNERDLEEIDPRVRKRLKFRFVDTIDQILDHALGVKTR</sequence>
<dbReference type="SUPFAM" id="SSF88697">
    <property type="entry name" value="PUA domain-like"/>
    <property type="match status" value="1"/>
</dbReference>
<dbReference type="InterPro" id="IPR015947">
    <property type="entry name" value="PUA-like_sf"/>
</dbReference>
<keyword evidence="18" id="KW-1185">Reference proteome</keyword>
<dbReference type="InterPro" id="IPR046336">
    <property type="entry name" value="Lon_prtase_N_sf"/>
</dbReference>
<evidence type="ECO:0000256" key="6">
    <source>
        <dbReference type="ARBA" id="ARBA00022825"/>
    </source>
</evidence>
<comment type="subunit">
    <text evidence="9 10">Homohexamer. Organized in a ring with a central cavity.</text>
</comment>
<dbReference type="PRINTS" id="PR00830">
    <property type="entry name" value="ENDOLAPTASE"/>
</dbReference>
<dbReference type="PROSITE" id="PS51787">
    <property type="entry name" value="LON_N"/>
    <property type="match status" value="1"/>
</dbReference>
<proteinExistence type="evidence at transcript level"/>
<evidence type="ECO:0000313" key="18">
    <source>
        <dbReference type="Proteomes" id="UP000320386"/>
    </source>
</evidence>
<dbReference type="RefSeq" id="WP_236254269.1">
    <property type="nucleotide sequence ID" value="NZ_CP036280.1"/>
</dbReference>
<dbReference type="InterPro" id="IPR008269">
    <property type="entry name" value="Lon_proteolytic"/>
</dbReference>
<gene>
    <name evidence="17" type="primary">lon2_2</name>
    <name evidence="9" type="synonym">lon</name>
    <name evidence="17" type="ORF">Pan265_15730</name>
</gene>
<feature type="binding site" evidence="9 12">
    <location>
        <begin position="427"/>
        <end position="434"/>
    </location>
    <ligand>
        <name>ATP</name>
        <dbReference type="ChEBI" id="CHEBI:30616"/>
    </ligand>
</feature>
<dbReference type="GO" id="GO:0005524">
    <property type="term" value="F:ATP binding"/>
    <property type="evidence" value="ECO:0007669"/>
    <property type="project" value="UniProtKB-UniRule"/>
</dbReference>
<dbReference type="PANTHER" id="PTHR10046">
    <property type="entry name" value="ATP DEPENDENT LON PROTEASE FAMILY MEMBER"/>
    <property type="match status" value="1"/>
</dbReference>
<dbReference type="PIRSF" id="PIRSF001174">
    <property type="entry name" value="Lon_proteas"/>
    <property type="match status" value="1"/>
</dbReference>
<keyword evidence="4 9" id="KW-0547">Nucleotide-binding</keyword>
<dbReference type="SUPFAM" id="SSF54211">
    <property type="entry name" value="Ribosomal protein S5 domain 2-like"/>
    <property type="match status" value="1"/>
</dbReference>
<dbReference type="Gene3D" id="1.20.58.1480">
    <property type="match status" value="1"/>
</dbReference>
<feature type="active site" evidence="9 11">
    <location>
        <position position="806"/>
    </location>
</feature>
<dbReference type="GO" id="GO:0005737">
    <property type="term" value="C:cytoplasm"/>
    <property type="evidence" value="ECO:0007669"/>
    <property type="project" value="UniProtKB-SubCell"/>
</dbReference>
<dbReference type="InterPro" id="IPR027417">
    <property type="entry name" value="P-loop_NTPase"/>
</dbReference>
<dbReference type="Pfam" id="PF05362">
    <property type="entry name" value="Lon_C"/>
    <property type="match status" value="1"/>
</dbReference>
<dbReference type="InterPro" id="IPR003111">
    <property type="entry name" value="Lon_prtase_N"/>
</dbReference>
<dbReference type="FunFam" id="3.40.50.300:FF:000382">
    <property type="entry name" value="Lon protease homolog 2, peroxisomal"/>
    <property type="match status" value="1"/>
</dbReference>
<dbReference type="Pfam" id="PF00004">
    <property type="entry name" value="AAA"/>
    <property type="match status" value="1"/>
</dbReference>
<feature type="compositionally biased region" description="Polar residues" evidence="14">
    <location>
        <begin position="60"/>
        <end position="74"/>
    </location>
</feature>
<feature type="compositionally biased region" description="Basic residues" evidence="14">
    <location>
        <begin position="25"/>
        <end position="53"/>
    </location>
</feature>
<evidence type="ECO:0000259" key="15">
    <source>
        <dbReference type="PROSITE" id="PS51786"/>
    </source>
</evidence>
<evidence type="ECO:0000256" key="7">
    <source>
        <dbReference type="ARBA" id="ARBA00022840"/>
    </source>
</evidence>
<dbReference type="EMBL" id="CP036280">
    <property type="protein sequence ID" value="QDU71720.1"/>
    <property type="molecule type" value="Genomic_DNA"/>
</dbReference>
<dbReference type="AlphaFoldDB" id="A0A518BXM0"/>
<dbReference type="InterPro" id="IPR020568">
    <property type="entry name" value="Ribosomal_Su5_D2-typ_SF"/>
</dbReference>
<dbReference type="Gene3D" id="1.20.5.5270">
    <property type="match status" value="1"/>
</dbReference>
<dbReference type="Proteomes" id="UP000320386">
    <property type="component" value="Chromosome"/>
</dbReference>
<dbReference type="InterPro" id="IPR004815">
    <property type="entry name" value="Lon_bac/euk-typ"/>
</dbReference>
<keyword evidence="3 9" id="KW-0645">Protease</keyword>
<feature type="domain" description="Lon proteolytic" evidence="15">
    <location>
        <begin position="676"/>
        <end position="857"/>
    </location>
</feature>
<dbReference type="NCBIfam" id="TIGR00763">
    <property type="entry name" value="lon"/>
    <property type="match status" value="1"/>
</dbReference>
<keyword evidence="8 9" id="KW-0346">Stress response</keyword>
<feature type="compositionally biased region" description="Low complexity" evidence="14">
    <location>
        <begin position="8"/>
        <end position="24"/>
    </location>
</feature>
<name>A0A518BXM0_9BACT</name>
<dbReference type="GO" id="GO:0034605">
    <property type="term" value="P:cellular response to heat"/>
    <property type="evidence" value="ECO:0007669"/>
    <property type="project" value="UniProtKB-UniRule"/>
</dbReference>
<dbReference type="Gene3D" id="1.10.8.60">
    <property type="match status" value="1"/>
</dbReference>
<dbReference type="HAMAP" id="MF_01973">
    <property type="entry name" value="lon_bact"/>
    <property type="match status" value="1"/>
</dbReference>
<evidence type="ECO:0000256" key="2">
    <source>
        <dbReference type="ARBA" id="ARBA00022490"/>
    </source>
</evidence>
<comment type="similarity">
    <text evidence="9 10 13">Belongs to the peptidase S16 family.</text>
</comment>
<dbReference type="CDD" id="cd19500">
    <property type="entry name" value="RecA-like_Lon"/>
    <property type="match status" value="1"/>
</dbReference>
<dbReference type="GO" id="GO:0016887">
    <property type="term" value="F:ATP hydrolysis activity"/>
    <property type="evidence" value="ECO:0007669"/>
    <property type="project" value="UniProtKB-UniRule"/>
</dbReference>
<dbReference type="GO" id="GO:0043565">
    <property type="term" value="F:sequence-specific DNA binding"/>
    <property type="evidence" value="ECO:0007669"/>
    <property type="project" value="UniProtKB-UniRule"/>
</dbReference>
<keyword evidence="2 9" id="KW-0963">Cytoplasm</keyword>
<evidence type="ECO:0000256" key="3">
    <source>
        <dbReference type="ARBA" id="ARBA00022670"/>
    </source>
</evidence>
<organism evidence="17 18">
    <name type="scientific">Mucisphaera calidilacus</name>
    <dbReference type="NCBI Taxonomy" id="2527982"/>
    <lineage>
        <taxon>Bacteria</taxon>
        <taxon>Pseudomonadati</taxon>
        <taxon>Planctomycetota</taxon>
        <taxon>Phycisphaerae</taxon>
        <taxon>Phycisphaerales</taxon>
        <taxon>Phycisphaeraceae</taxon>
        <taxon>Mucisphaera</taxon>
    </lineage>
</organism>
<dbReference type="GO" id="GO:0004176">
    <property type="term" value="F:ATP-dependent peptidase activity"/>
    <property type="evidence" value="ECO:0007669"/>
    <property type="project" value="UniProtKB-UniRule"/>
</dbReference>
<dbReference type="Pfam" id="PF02190">
    <property type="entry name" value="LON_substr_bdg"/>
    <property type="match status" value="1"/>
</dbReference>
<feature type="active site" evidence="9 11">
    <location>
        <position position="763"/>
    </location>
</feature>
<comment type="function">
    <text evidence="9">ATP-dependent serine protease that mediates the selective degradation of mutant and abnormal proteins as well as certain short-lived regulatory proteins. Required for cellular homeostasis and for survival from DNA damage and developmental changes induced by stress. Degrades polypeptides processively to yield small peptide fragments that are 5 to 10 amino acids long. Binds to DNA in a double-stranded, site-specific manner.</text>
</comment>
<evidence type="ECO:0000256" key="1">
    <source>
        <dbReference type="ARBA" id="ARBA00004496"/>
    </source>
</evidence>
<keyword evidence="5 9" id="KW-0378">Hydrolase</keyword>
<keyword evidence="6 9" id="KW-0720">Serine protease</keyword>
<feature type="domain" description="Lon N-terminal" evidence="16">
    <location>
        <begin position="81"/>
        <end position="274"/>
    </location>
</feature>
<comment type="subcellular location">
    <subcellularLocation>
        <location evidence="1 9 10">Cytoplasm</location>
    </subcellularLocation>
</comment>
<dbReference type="KEGG" id="mcad:Pan265_15730"/>
<dbReference type="InterPro" id="IPR027543">
    <property type="entry name" value="Lon_bac"/>
</dbReference>
<dbReference type="SMART" id="SM00464">
    <property type="entry name" value="LON"/>
    <property type="match status" value="1"/>
</dbReference>
<dbReference type="PROSITE" id="PS51786">
    <property type="entry name" value="LON_PROTEOLYTIC"/>
    <property type="match status" value="1"/>
</dbReference>
<dbReference type="EC" id="3.4.21.53" evidence="9 10"/>
<evidence type="ECO:0000256" key="13">
    <source>
        <dbReference type="PROSITE-ProRule" id="PRU01122"/>
    </source>
</evidence>
<dbReference type="Gene3D" id="2.30.130.40">
    <property type="entry name" value="LON domain-like"/>
    <property type="match status" value="1"/>
</dbReference>
<dbReference type="SUPFAM" id="SSF52540">
    <property type="entry name" value="P-loop containing nucleoside triphosphate hydrolases"/>
    <property type="match status" value="1"/>
</dbReference>
<protein>
    <recommendedName>
        <fullName evidence="9 10">Lon protease</fullName>
        <ecNumber evidence="9 10">3.4.21.53</ecNumber>
    </recommendedName>
    <alternativeName>
        <fullName evidence="9">ATP-dependent protease La</fullName>
    </alternativeName>
</protein>
<comment type="catalytic activity">
    <reaction evidence="9 10 13">
        <text>Hydrolysis of proteins in presence of ATP.</text>
        <dbReference type="EC" id="3.4.21.53"/>
    </reaction>
</comment>
<feature type="region of interest" description="Disordered" evidence="14">
    <location>
        <begin position="1"/>
        <end position="81"/>
    </location>
</feature>
<dbReference type="InterPro" id="IPR027065">
    <property type="entry name" value="Lon_Prtase"/>
</dbReference>
<dbReference type="GO" id="GO:0006515">
    <property type="term" value="P:protein quality control for misfolded or incompletely synthesized proteins"/>
    <property type="evidence" value="ECO:0007669"/>
    <property type="project" value="UniProtKB-UniRule"/>
</dbReference>
<dbReference type="Gene3D" id="3.40.50.300">
    <property type="entry name" value="P-loop containing nucleotide triphosphate hydrolases"/>
    <property type="match status" value="1"/>
</dbReference>
<dbReference type="Pfam" id="PF22667">
    <property type="entry name" value="Lon_lid"/>
    <property type="match status" value="1"/>
</dbReference>
<feature type="region of interest" description="Disordered" evidence="14">
    <location>
        <begin position="632"/>
        <end position="660"/>
    </location>
</feature>
<evidence type="ECO:0000256" key="4">
    <source>
        <dbReference type="ARBA" id="ARBA00022741"/>
    </source>
</evidence>
<dbReference type="GO" id="GO:0004252">
    <property type="term" value="F:serine-type endopeptidase activity"/>
    <property type="evidence" value="ECO:0007669"/>
    <property type="project" value="UniProtKB-UniRule"/>
</dbReference>
<evidence type="ECO:0000256" key="12">
    <source>
        <dbReference type="PIRSR" id="PIRSR001174-2"/>
    </source>
</evidence>
<dbReference type="InterPro" id="IPR054594">
    <property type="entry name" value="Lon_lid"/>
</dbReference>
<evidence type="ECO:0000256" key="9">
    <source>
        <dbReference type="HAMAP-Rule" id="MF_01973"/>
    </source>
</evidence>
<comment type="induction">
    <text evidence="9">By heat shock.</text>
</comment>
<evidence type="ECO:0000256" key="11">
    <source>
        <dbReference type="PIRSR" id="PIRSR001174-1"/>
    </source>
</evidence>
<dbReference type="InterPro" id="IPR014721">
    <property type="entry name" value="Ribsml_uS5_D2-typ_fold_subgr"/>
</dbReference>
<evidence type="ECO:0000256" key="14">
    <source>
        <dbReference type="SAM" id="MobiDB-lite"/>
    </source>
</evidence>
<evidence type="ECO:0000256" key="5">
    <source>
        <dbReference type="ARBA" id="ARBA00022801"/>
    </source>
</evidence>
<dbReference type="Gene3D" id="3.30.230.10">
    <property type="match status" value="1"/>
</dbReference>
<keyword evidence="7 9" id="KW-0067">ATP-binding</keyword>
<dbReference type="InterPro" id="IPR003959">
    <property type="entry name" value="ATPase_AAA_core"/>
</dbReference>